<dbReference type="Proteomes" id="UP001234178">
    <property type="component" value="Unassembled WGS sequence"/>
</dbReference>
<proteinExistence type="predicted"/>
<name>A0ABQ9YTP0_9CRUS</name>
<evidence type="ECO:0000313" key="2">
    <source>
        <dbReference type="Proteomes" id="UP001234178"/>
    </source>
</evidence>
<protein>
    <submittedName>
        <fullName evidence="1">Uncharacterized protein</fullName>
    </submittedName>
</protein>
<evidence type="ECO:0000313" key="1">
    <source>
        <dbReference type="EMBL" id="KAK4004007.1"/>
    </source>
</evidence>
<organism evidence="1 2">
    <name type="scientific">Daphnia magna</name>
    <dbReference type="NCBI Taxonomy" id="35525"/>
    <lineage>
        <taxon>Eukaryota</taxon>
        <taxon>Metazoa</taxon>
        <taxon>Ecdysozoa</taxon>
        <taxon>Arthropoda</taxon>
        <taxon>Crustacea</taxon>
        <taxon>Branchiopoda</taxon>
        <taxon>Diplostraca</taxon>
        <taxon>Cladocera</taxon>
        <taxon>Anomopoda</taxon>
        <taxon>Daphniidae</taxon>
        <taxon>Daphnia</taxon>
    </lineage>
</organism>
<keyword evidence="2" id="KW-1185">Reference proteome</keyword>
<reference evidence="1 2" key="1">
    <citation type="journal article" date="2023" name="Nucleic Acids Res.">
        <title>The hologenome of Daphnia magna reveals possible DNA methylation and microbiome-mediated evolution of the host genome.</title>
        <authorList>
            <person name="Chaturvedi A."/>
            <person name="Li X."/>
            <person name="Dhandapani V."/>
            <person name="Marshall H."/>
            <person name="Kissane S."/>
            <person name="Cuenca-Cambronero M."/>
            <person name="Asole G."/>
            <person name="Calvet F."/>
            <person name="Ruiz-Romero M."/>
            <person name="Marangio P."/>
            <person name="Guigo R."/>
            <person name="Rago D."/>
            <person name="Mirbahai L."/>
            <person name="Eastwood N."/>
            <person name="Colbourne J.K."/>
            <person name="Zhou J."/>
            <person name="Mallon E."/>
            <person name="Orsini L."/>
        </authorList>
    </citation>
    <scope>NUCLEOTIDE SEQUENCE [LARGE SCALE GENOMIC DNA]</scope>
    <source>
        <strain evidence="1">LRV0_1</strain>
    </source>
</reference>
<gene>
    <name evidence="1" type="ORF">OUZ56_005750</name>
</gene>
<sequence>MAGRANFDSDISNISIKKQIYQYQKKKSGWYHFLKRLELQLHHILQYSSLLQGSSQILLCFKLNNCNAMQVAKGLTSLIFDTLGVKASKAIAKELEFKPNFRKSSI</sequence>
<comment type="caution">
    <text evidence="1">The sequence shown here is derived from an EMBL/GenBank/DDBJ whole genome shotgun (WGS) entry which is preliminary data.</text>
</comment>
<accession>A0ABQ9YTP0</accession>
<dbReference type="EMBL" id="JAOYFB010000001">
    <property type="protein sequence ID" value="KAK4004007.1"/>
    <property type="molecule type" value="Genomic_DNA"/>
</dbReference>